<organism evidence="2">
    <name type="scientific">Cladocopium goreaui</name>
    <dbReference type="NCBI Taxonomy" id="2562237"/>
    <lineage>
        <taxon>Eukaryota</taxon>
        <taxon>Sar</taxon>
        <taxon>Alveolata</taxon>
        <taxon>Dinophyceae</taxon>
        <taxon>Suessiales</taxon>
        <taxon>Symbiodiniaceae</taxon>
        <taxon>Cladocopium</taxon>
    </lineage>
</organism>
<name>A0A9P1DAC9_9DINO</name>
<dbReference type="EMBL" id="CAMXCT020003757">
    <property type="protein sequence ID" value="CAL1159450.1"/>
    <property type="molecule type" value="Genomic_DNA"/>
</dbReference>
<dbReference type="Gene3D" id="3.40.50.410">
    <property type="entry name" value="von Willebrand factor, type A domain"/>
    <property type="match status" value="1"/>
</dbReference>
<feature type="coiled-coil region" evidence="1">
    <location>
        <begin position="393"/>
        <end position="423"/>
    </location>
</feature>
<dbReference type="CDD" id="cd00198">
    <property type="entry name" value="vWFA"/>
    <property type="match status" value="1"/>
</dbReference>
<proteinExistence type="predicted"/>
<feature type="coiled-coil region" evidence="1">
    <location>
        <begin position="522"/>
        <end position="549"/>
    </location>
</feature>
<feature type="coiled-coil region" evidence="1">
    <location>
        <begin position="669"/>
        <end position="789"/>
    </location>
</feature>
<dbReference type="EMBL" id="CAMXCT010003757">
    <property type="protein sequence ID" value="CAI4006075.1"/>
    <property type="molecule type" value="Genomic_DNA"/>
</dbReference>
<evidence type="ECO:0000313" key="3">
    <source>
        <dbReference type="EMBL" id="CAL1159450.1"/>
    </source>
</evidence>
<keyword evidence="5" id="KW-1185">Reference proteome</keyword>
<evidence type="ECO:0000313" key="4">
    <source>
        <dbReference type="EMBL" id="CAL4793387.1"/>
    </source>
</evidence>
<accession>A0A9P1DAC9</accession>
<feature type="coiled-coil region" evidence="1">
    <location>
        <begin position="450"/>
        <end position="477"/>
    </location>
</feature>
<sequence>MFLRVFLRWATGSSAGCNAKFSSKCVKPELDGLNNVLVEFQQMERQLSTFCDPQYREAALKAIQLASRQISSSDILGEIAGVWEEWKEHERNQRELEMEQGKKEGVLKIKEAEKDFLKIRLDAAAEETKRAEQILREKRVESQDLKRNKDNSAKDFILRWKAAKEEAKRKLQELQEKLEEAERESRGPVDACEEKIASLQRQSLNLDHVNINHIIFVVDNSGSMSGSSFRSATKAVEDFRAACVHAGSMDKVSLVSFNHVAKCLVKVCQIFVVFLSDGYTWDLGQAATKAQAIFSAAEKSKRAMTTCFVHISEGGSNEKIRSDLEPLVKAANGGLTVVKYVEEKIPLLQIVKSEELVQAFMKLTSLVNMQKCLLDVRLSILQRQEQEYRTRQAEASKALQARLRDEAKRLEEVAKEAEKTSKAGNDHVEGLFKSLQNQMDQEIKELGKDVDKARRIEQDLKEHLVKCEAEYKGLQSEFEKSKPAYEQMSSTLQKMTATHLSQTNRVHEKQKQLVDRFGSTNSRLLTQQLESLQRMKDQLSRNSVIEEDRSAATLKIAVLLACFLLRGRDCKNDLHCIVNSVVRFTNILKAQIENPAPLSDQVSNAKVALKMISHQRGLEYKNNPQEDMAKLLEYEANLQCKDPEEAANITKTLVDAGISAEEICAAINAEDADRVKETKEELIASLQQRILEQQDCGSEGLERKIKSKKKELEVKKEELLGLLREVKASKRKGKTTRSNVSTSTSEEENQEWELIEDLEEKVESLKEEKETLEESLKTLEKDLKDIKKDQKAICKDLKPCRLVLEFTVDSCRTAFLEYLAEKEKDALKGIFESFQNNVRAPITAFAAMTEQARQVFEHDASIPLPQSKTLCDTDR</sequence>
<reference evidence="3" key="2">
    <citation type="submission" date="2024-04" db="EMBL/GenBank/DDBJ databases">
        <authorList>
            <person name="Chen Y."/>
            <person name="Shah S."/>
            <person name="Dougan E. K."/>
            <person name="Thang M."/>
            <person name="Chan C."/>
        </authorList>
    </citation>
    <scope>NUCLEOTIDE SEQUENCE [LARGE SCALE GENOMIC DNA]</scope>
</reference>
<dbReference type="AlphaFoldDB" id="A0A9P1DAC9"/>
<reference evidence="2" key="1">
    <citation type="submission" date="2022-10" db="EMBL/GenBank/DDBJ databases">
        <authorList>
            <person name="Chen Y."/>
            <person name="Dougan E. K."/>
            <person name="Chan C."/>
            <person name="Rhodes N."/>
            <person name="Thang M."/>
        </authorList>
    </citation>
    <scope>NUCLEOTIDE SEQUENCE</scope>
</reference>
<dbReference type="SUPFAM" id="SSF53300">
    <property type="entry name" value="vWA-like"/>
    <property type="match status" value="1"/>
</dbReference>
<keyword evidence="1" id="KW-0175">Coiled coil</keyword>
<dbReference type="OrthoDB" id="445556at2759"/>
<evidence type="ECO:0000313" key="5">
    <source>
        <dbReference type="Proteomes" id="UP001152797"/>
    </source>
</evidence>
<protein>
    <submittedName>
        <fullName evidence="4">J domain-containing protein</fullName>
    </submittedName>
</protein>
<dbReference type="InterPro" id="IPR036465">
    <property type="entry name" value="vWFA_dom_sf"/>
</dbReference>
<feature type="coiled-coil region" evidence="1">
    <location>
        <begin position="107"/>
        <end position="184"/>
    </location>
</feature>
<comment type="caution">
    <text evidence="2">The sequence shown here is derived from an EMBL/GenBank/DDBJ whole genome shotgun (WGS) entry which is preliminary data.</text>
</comment>
<dbReference type="Proteomes" id="UP001152797">
    <property type="component" value="Unassembled WGS sequence"/>
</dbReference>
<evidence type="ECO:0000256" key="1">
    <source>
        <dbReference type="SAM" id="Coils"/>
    </source>
</evidence>
<gene>
    <name evidence="2" type="ORF">C1SCF055_LOCUS31748</name>
</gene>
<evidence type="ECO:0000313" key="2">
    <source>
        <dbReference type="EMBL" id="CAI4006075.1"/>
    </source>
</evidence>
<dbReference type="EMBL" id="CAMXCT030003757">
    <property type="protein sequence ID" value="CAL4793387.1"/>
    <property type="molecule type" value="Genomic_DNA"/>
</dbReference>